<name>A0ACB7ENV6_NIBAL</name>
<evidence type="ECO:0000313" key="1">
    <source>
        <dbReference type="EMBL" id="KAG8003328.1"/>
    </source>
</evidence>
<reference evidence="1" key="1">
    <citation type="submission" date="2020-04" db="EMBL/GenBank/DDBJ databases">
        <title>A chromosome-scale assembly and high-density genetic map of the yellow drum (Nibea albiflora) genome.</title>
        <authorList>
            <person name="Xu D."/>
            <person name="Zhang W."/>
            <person name="Chen R."/>
            <person name="Tan P."/>
            <person name="Wang L."/>
            <person name="Song H."/>
            <person name="Tian L."/>
            <person name="Zhu Q."/>
            <person name="Wang B."/>
        </authorList>
    </citation>
    <scope>NUCLEOTIDE SEQUENCE</scope>
    <source>
        <strain evidence="1">ZJHYS-2018</strain>
    </source>
</reference>
<dbReference type="Proteomes" id="UP000805704">
    <property type="component" value="Chromosome 4"/>
</dbReference>
<comment type="caution">
    <text evidence="1">The sequence shown here is derived from an EMBL/GenBank/DDBJ whole genome shotgun (WGS) entry which is preliminary data.</text>
</comment>
<gene>
    <name evidence="1" type="ORF">GBF38_018340</name>
</gene>
<evidence type="ECO:0000313" key="2">
    <source>
        <dbReference type="Proteomes" id="UP000805704"/>
    </source>
</evidence>
<sequence length="326" mass="36980">MVHALGISRHSPADRTRLGSAFPGSAEQRERDSLHRRSPQNTDGPRTAQTVPAQHRRSPHSTERKGESSSLRHAAMYPHASCAPLLDLIFIACLDQLTHTRENHDLFPEKRREEVEERGEGEVEERGEGEVEVEERGEGEVEERGEGEVEERGEGEVEERGSSDDSCSNVTNWTCNVTRVPDDLYKYQLSSPSQCKMGWEDGNKVAYAHNFEFEPDLVHNVTREFILLKSCQDYMHFTDDCLKHDAVEEVHCRGESCMTSCERNLINNSHLVSMATETTGAFFVHEGKYVSQPENPPDTWTSGDMSTCPHVHVNTWTSQHVRPHWV</sequence>
<proteinExistence type="predicted"/>
<protein>
    <submittedName>
        <fullName evidence="1">Uncharacterized protein</fullName>
    </submittedName>
</protein>
<accession>A0ACB7ENV6</accession>
<keyword evidence="2" id="KW-1185">Reference proteome</keyword>
<organism evidence="1 2">
    <name type="scientific">Nibea albiflora</name>
    <name type="common">Yellow drum</name>
    <name type="synonym">Corvina albiflora</name>
    <dbReference type="NCBI Taxonomy" id="240163"/>
    <lineage>
        <taxon>Eukaryota</taxon>
        <taxon>Metazoa</taxon>
        <taxon>Chordata</taxon>
        <taxon>Craniata</taxon>
        <taxon>Vertebrata</taxon>
        <taxon>Euteleostomi</taxon>
        <taxon>Actinopterygii</taxon>
        <taxon>Neopterygii</taxon>
        <taxon>Teleostei</taxon>
        <taxon>Neoteleostei</taxon>
        <taxon>Acanthomorphata</taxon>
        <taxon>Eupercaria</taxon>
        <taxon>Sciaenidae</taxon>
        <taxon>Nibea</taxon>
    </lineage>
</organism>
<dbReference type="EMBL" id="CM024792">
    <property type="protein sequence ID" value="KAG8003328.1"/>
    <property type="molecule type" value="Genomic_DNA"/>
</dbReference>